<evidence type="ECO:0008006" key="13">
    <source>
        <dbReference type="Google" id="ProtNLM"/>
    </source>
</evidence>
<dbReference type="Pfam" id="PF00169">
    <property type="entry name" value="PH"/>
    <property type="match status" value="1"/>
</dbReference>
<evidence type="ECO:0000256" key="3">
    <source>
        <dbReference type="ARBA" id="ARBA00022692"/>
    </source>
</evidence>
<evidence type="ECO:0000256" key="6">
    <source>
        <dbReference type="ARBA" id="ARBA00023180"/>
    </source>
</evidence>
<dbReference type="InterPro" id="IPR001849">
    <property type="entry name" value="PH_domain"/>
</dbReference>
<evidence type="ECO:0000259" key="9">
    <source>
        <dbReference type="PROSITE" id="PS50003"/>
    </source>
</evidence>
<evidence type="ECO:0000259" key="10">
    <source>
        <dbReference type="PROSITE" id="PS50156"/>
    </source>
</evidence>
<keyword evidence="3 8" id="KW-0812">Transmembrane</keyword>
<comment type="subcellular location">
    <subcellularLocation>
        <location evidence="1">Membrane</location>
        <topology evidence="1">Multi-pass membrane protein</topology>
    </subcellularLocation>
</comment>
<dbReference type="Gene3D" id="2.30.29.30">
    <property type="entry name" value="Pleckstrin-homology domain (PH domain)/Phosphotyrosine-binding domain (PTB)"/>
    <property type="match status" value="1"/>
</dbReference>
<feature type="coiled-coil region" evidence="7">
    <location>
        <begin position="984"/>
        <end position="1039"/>
    </location>
</feature>
<evidence type="ECO:0000256" key="5">
    <source>
        <dbReference type="ARBA" id="ARBA00023136"/>
    </source>
</evidence>
<accession>A0A2A2LCC0</accession>
<dbReference type="GO" id="GO:0018996">
    <property type="term" value="P:molting cycle, collagen and cuticulin-based cuticle"/>
    <property type="evidence" value="ECO:0007669"/>
    <property type="project" value="TreeGrafter"/>
</dbReference>
<dbReference type="AlphaFoldDB" id="A0A2A2LCC0"/>
<dbReference type="GO" id="GO:0030659">
    <property type="term" value="C:cytoplasmic vesicle membrane"/>
    <property type="evidence" value="ECO:0007669"/>
    <property type="project" value="TreeGrafter"/>
</dbReference>
<evidence type="ECO:0000313" key="12">
    <source>
        <dbReference type="Proteomes" id="UP000218231"/>
    </source>
</evidence>
<dbReference type="PROSITE" id="PS50003">
    <property type="entry name" value="PH_DOMAIN"/>
    <property type="match status" value="1"/>
</dbReference>
<evidence type="ECO:0000256" key="1">
    <source>
        <dbReference type="ARBA" id="ARBA00004141"/>
    </source>
</evidence>
<dbReference type="PANTHER" id="PTHR10796">
    <property type="entry name" value="PATCHED-RELATED"/>
    <property type="match status" value="1"/>
</dbReference>
<feature type="transmembrane region" description="Helical" evidence="8">
    <location>
        <begin position="199"/>
        <end position="218"/>
    </location>
</feature>
<feature type="transmembrane region" description="Helical" evidence="8">
    <location>
        <begin position="513"/>
        <end position="538"/>
    </location>
</feature>
<dbReference type="InterPro" id="IPR003392">
    <property type="entry name" value="PTHD_SSD"/>
</dbReference>
<dbReference type="Pfam" id="PF02460">
    <property type="entry name" value="Patched"/>
    <property type="match status" value="1"/>
</dbReference>
<dbReference type="GO" id="GO:0006897">
    <property type="term" value="P:endocytosis"/>
    <property type="evidence" value="ECO:0007669"/>
    <property type="project" value="TreeGrafter"/>
</dbReference>
<evidence type="ECO:0000256" key="8">
    <source>
        <dbReference type="SAM" id="Phobius"/>
    </source>
</evidence>
<feature type="coiled-coil region" evidence="7">
    <location>
        <begin position="802"/>
        <end position="927"/>
    </location>
</feature>
<comment type="caution">
    <text evidence="11">The sequence shown here is derived from an EMBL/GenBank/DDBJ whole genome shotgun (WGS) entry which is preliminary data.</text>
</comment>
<dbReference type="SUPFAM" id="SSF50729">
    <property type="entry name" value="PH domain-like"/>
    <property type="match status" value="1"/>
</dbReference>
<dbReference type="Gene3D" id="1.20.1640.10">
    <property type="entry name" value="Multidrug efflux transporter AcrB transmembrane domain"/>
    <property type="match status" value="2"/>
</dbReference>
<comment type="similarity">
    <text evidence="2">Belongs to the patched family.</text>
</comment>
<feature type="domain" description="SSD" evidence="10">
    <location>
        <begin position="230"/>
        <end position="336"/>
    </location>
</feature>
<dbReference type="SUPFAM" id="SSF82866">
    <property type="entry name" value="Multidrug efflux transporter AcrB transmembrane domain"/>
    <property type="match status" value="2"/>
</dbReference>
<keyword evidence="4 8" id="KW-1133">Transmembrane helix</keyword>
<dbReference type="SMART" id="SM00233">
    <property type="entry name" value="PH"/>
    <property type="match status" value="1"/>
</dbReference>
<evidence type="ECO:0000256" key="7">
    <source>
        <dbReference type="SAM" id="Coils"/>
    </source>
</evidence>
<dbReference type="GO" id="GO:0005886">
    <property type="term" value="C:plasma membrane"/>
    <property type="evidence" value="ECO:0007669"/>
    <property type="project" value="TreeGrafter"/>
</dbReference>
<dbReference type="EMBL" id="LIAE01006918">
    <property type="protein sequence ID" value="PAV83810.1"/>
    <property type="molecule type" value="Genomic_DNA"/>
</dbReference>
<keyword evidence="5 8" id="KW-0472">Membrane</keyword>
<organism evidence="11 12">
    <name type="scientific">Diploscapter pachys</name>
    <dbReference type="NCBI Taxonomy" id="2018661"/>
    <lineage>
        <taxon>Eukaryota</taxon>
        <taxon>Metazoa</taxon>
        <taxon>Ecdysozoa</taxon>
        <taxon>Nematoda</taxon>
        <taxon>Chromadorea</taxon>
        <taxon>Rhabditida</taxon>
        <taxon>Rhabditina</taxon>
        <taxon>Rhabditomorpha</taxon>
        <taxon>Rhabditoidea</taxon>
        <taxon>Rhabditidae</taxon>
        <taxon>Diploscapter</taxon>
    </lineage>
</organism>
<evidence type="ECO:0000313" key="11">
    <source>
        <dbReference type="EMBL" id="PAV83810.1"/>
    </source>
</evidence>
<keyword evidence="12" id="KW-1185">Reference proteome</keyword>
<reference evidence="11 12" key="1">
    <citation type="journal article" date="2017" name="Curr. Biol.">
        <title>Genome architecture and evolution of a unichromosomal asexual nematode.</title>
        <authorList>
            <person name="Fradin H."/>
            <person name="Zegar C."/>
            <person name="Gutwein M."/>
            <person name="Lucas J."/>
            <person name="Kovtun M."/>
            <person name="Corcoran D."/>
            <person name="Baugh L.R."/>
            <person name="Kiontke K."/>
            <person name="Gunsalus K."/>
            <person name="Fitch D.H."/>
            <person name="Piano F."/>
        </authorList>
    </citation>
    <scope>NUCLEOTIDE SEQUENCE [LARGE SCALE GENOMIC DNA]</scope>
    <source>
        <strain evidence="11">PF1309</strain>
    </source>
</reference>
<dbReference type="PANTHER" id="PTHR10796:SF96">
    <property type="entry name" value="PATCHED-RELATED PROTEIN 9"/>
    <property type="match status" value="1"/>
</dbReference>
<dbReference type="PROSITE" id="PS50156">
    <property type="entry name" value="SSD"/>
    <property type="match status" value="1"/>
</dbReference>
<feature type="transmembrane region" description="Helical" evidence="8">
    <location>
        <begin position="544"/>
        <end position="568"/>
    </location>
</feature>
<keyword evidence="6" id="KW-0325">Glycoprotein</keyword>
<evidence type="ECO:0000256" key="2">
    <source>
        <dbReference type="ARBA" id="ARBA00005585"/>
    </source>
</evidence>
<name>A0A2A2LCC0_9BILA</name>
<sequence length="1110" mass="127947">MESLTNLKELIALFPPRDAQRDSYSVFGSKFIYTVVEDLDGDILTQSGIERAARLHNNILNLATPSGTKLSQICLKQTSDSECTFHPLAYALQDDIPYLAVQFMLRYPVIKLGDLSIDNALVFGRVQIQNNSLDVDGNAPIEKAAAIRIFYLIENSQKAEEWIDFFLSVIPKYKENNTRILWSSSKSLANEMERNGELLIPWMPWTALLLVIFCMVVCSSKDPVSHNCPDYLRSQPFIGFFAMFSATMSTVASTALLLYLRYPFLPLVFIMPFLVISIGTDNMFLMLNSWRMAHGKDLEKRFTAALTETSASLFLTSLTDGLSFSIGSISEFYAVHGSYVAEELEQQERLFGNYGPYCFAVVKLHNFTLANPKTRIQLLELYEALGSHSLVSKAEFWLEDFEQFINKDRGKEESENFNDVLFTFLANPQNQRYRTDIRFALDGRIEAIKMLLRVRHLKPEHDDPRAFHLRTTMKNSQFDGFVYDTSYDFSVDYVTHTTFHYVVQKDDRLQRCLLFTFSPILQSALSTAVGVLPLIFVPSYIVRTFVYTVLFVVAIGLLHGILFLPVLLDTVVPKSEYLEAYGADESSEDQFAISPNTIYYVGHAITYDFQMTIDKPPVKPDKKRVAPTIPVKPKEQQTGEKKGILRSLSFQFSNLGRKKSNDYDFTPEEPNYDDMGPMLGVQCFGTLLKKYKKKNRPAKWSKRFFVLKECFLIYYTTKFKKTFEKTRRIDLHPKGIIPLIGCSIVSGGDVGKKHCLLIAHPQFASAIIVAAPDFKVQEQWLKALRNATKVSYKNTLVGETMIRELESKGLLLNEEKKTYEEKLEAEAKARQEEKERAAELVRLKEELEEEREKLIRTTKKLKDDLQNVKSELKLTNEMKKTLEQEKISLNSKTEYLQANMESLNIEKEKIQEQMQGIIREREQFLLENQNLSTTTCQLKNRLLEIETKTNCIQTEKEKIETLLRLNEHKTADLEKERQYYTKQTQDLMSNLKEVSEQKELTETELREQMMARIGAEKQLQAAEKALEHLEMALKMTGAQMTELQEHIMPDVHKLREFFEQCAEEAKWEANRTGIMRQAIYARKSLFDAPFFHIDEMAFGEYERYCRSTKA</sequence>
<dbReference type="InterPro" id="IPR011993">
    <property type="entry name" value="PH-like_dom_sf"/>
</dbReference>
<feature type="transmembrane region" description="Helical" evidence="8">
    <location>
        <begin position="266"/>
        <end position="287"/>
    </location>
</feature>
<dbReference type="Proteomes" id="UP000218231">
    <property type="component" value="Unassembled WGS sequence"/>
</dbReference>
<dbReference type="OrthoDB" id="185175at2759"/>
<protein>
    <recommendedName>
        <fullName evidence="13">PH domain-containing protein</fullName>
    </recommendedName>
</protein>
<dbReference type="InterPro" id="IPR000731">
    <property type="entry name" value="SSD"/>
</dbReference>
<feature type="domain" description="PH" evidence="9">
    <location>
        <begin position="680"/>
        <end position="789"/>
    </location>
</feature>
<evidence type="ECO:0000256" key="4">
    <source>
        <dbReference type="ARBA" id="ARBA00022989"/>
    </source>
</evidence>
<keyword evidence="7" id="KW-0175">Coiled coil</keyword>
<gene>
    <name evidence="11" type="ORF">WR25_02312</name>
</gene>
<feature type="transmembrane region" description="Helical" evidence="8">
    <location>
        <begin position="238"/>
        <end position="260"/>
    </location>
</feature>
<dbReference type="InterPro" id="IPR051697">
    <property type="entry name" value="Patched_domain-protein"/>
</dbReference>
<proteinExistence type="inferred from homology"/>